<keyword evidence="1" id="KW-0472">Membrane</keyword>
<proteinExistence type="predicted"/>
<name>A0A1Z2RV85_9VIRU</name>
<protein>
    <submittedName>
        <fullName evidence="2">Uncharacterized protein</fullName>
    </submittedName>
</protein>
<sequence length="85" mass="9623">MEGKSFQDICNMYAVCFDLLYNGECCFSGMDPPYEAWPLVRVKIVFGKIESSWLVLQLLVALTSLTLLILSNLDKLKQGGKERCQ</sequence>
<dbReference type="EMBL" id="KY246485">
    <property type="protein sequence ID" value="ASA48512.1"/>
    <property type="molecule type" value="Genomic_DNA"/>
</dbReference>
<feature type="transmembrane region" description="Helical" evidence="1">
    <location>
        <begin position="53"/>
        <end position="73"/>
    </location>
</feature>
<evidence type="ECO:0000313" key="2">
    <source>
        <dbReference type="EMBL" id="ASA48496.1"/>
    </source>
</evidence>
<dbReference type="EMBL" id="KY246481">
    <property type="protein sequence ID" value="ASA48496.1"/>
    <property type="molecule type" value="Genomic_DNA"/>
</dbReference>
<organism evidence="2">
    <name type="scientific">Torque teno Leptonychotes weddellii virus-1</name>
    <dbReference type="NCBI Taxonomy" id="2012676"/>
    <lineage>
        <taxon>Viruses</taxon>
        <taxon>Monodnaviria</taxon>
        <taxon>Shotokuvirae</taxon>
        <taxon>Commensaviricota</taxon>
        <taxon>Cardeaviricetes</taxon>
        <taxon>Sanitavirales</taxon>
        <taxon>Anelloviridae</taxon>
        <taxon>Lambdatorquevirus</taxon>
        <taxon>Lambdatorquevirus phoci5</taxon>
    </lineage>
</organism>
<keyword evidence="1" id="KW-0812">Transmembrane</keyword>
<keyword evidence="1" id="KW-1133">Transmembrane helix</keyword>
<evidence type="ECO:0000313" key="3">
    <source>
        <dbReference type="EMBL" id="ASA48512.1"/>
    </source>
</evidence>
<evidence type="ECO:0000256" key="1">
    <source>
        <dbReference type="SAM" id="Phobius"/>
    </source>
</evidence>
<reference evidence="2" key="1">
    <citation type="journal article" date="2017" name="Virus Evol.">
        <title>Diverse and highly recombinant anelloviruses associated with Weddell seals in Antarctica.</title>
        <authorList>
            <person name="Fahsbender E."/>
            <person name="Burns J.M."/>
            <person name="Kim S."/>
            <person name="Kraberger S."/>
            <person name="Frankfurter G."/>
            <person name="Eilers A."/>
            <person name="Shero M."/>
            <person name="Beltran R."/>
            <person name="Kirkham A."/>
            <person name="McCorkell R."/>
            <person name="Berngartt R."/>
            <person name="Male M.F."/>
            <person name="Ballard G."/>
            <person name="Ainley D.G."/>
            <person name="Breitbart M."/>
            <person name="Varsani A."/>
        </authorList>
    </citation>
    <scope>NUCLEOTIDE SEQUENCE</scope>
    <source>
        <strain evidence="2">TTLwV-1_gt22_wsk</strain>
        <strain evidence="3">TTLwV-1_gt22_wsn22</strain>
    </source>
</reference>
<accession>A0A1Z2RV85</accession>